<protein>
    <submittedName>
        <fullName evidence="1">DUF3450 domain-containing protein</fullName>
    </submittedName>
</protein>
<dbReference type="KEGG" id="chih:GWR21_02025"/>
<name>A0A6B9Z845_9BACT</name>
<dbReference type="AlphaFoldDB" id="A0A6B9Z845"/>
<accession>A0A6B9Z845</accession>
<reference evidence="1 2" key="1">
    <citation type="submission" date="2020-01" db="EMBL/GenBank/DDBJ databases">
        <title>Complete genome sequence of Chitinophaga sp. H33E-04 isolated from quinoa roots.</title>
        <authorList>
            <person name="Weon H.-Y."/>
            <person name="Lee S.A."/>
        </authorList>
    </citation>
    <scope>NUCLEOTIDE SEQUENCE [LARGE SCALE GENOMIC DNA]</scope>
    <source>
        <strain evidence="1 2">H33E-04</strain>
    </source>
</reference>
<dbReference type="EMBL" id="CP048113">
    <property type="protein sequence ID" value="QHS58412.1"/>
    <property type="molecule type" value="Genomic_DNA"/>
</dbReference>
<dbReference type="Proteomes" id="UP000476411">
    <property type="component" value="Chromosome"/>
</dbReference>
<evidence type="ECO:0000313" key="1">
    <source>
        <dbReference type="EMBL" id="QHS58412.1"/>
    </source>
</evidence>
<evidence type="ECO:0000313" key="2">
    <source>
        <dbReference type="Proteomes" id="UP000476411"/>
    </source>
</evidence>
<organism evidence="1 2">
    <name type="scientific">Chitinophaga agri</name>
    <dbReference type="NCBI Taxonomy" id="2703787"/>
    <lineage>
        <taxon>Bacteria</taxon>
        <taxon>Pseudomonadati</taxon>
        <taxon>Bacteroidota</taxon>
        <taxon>Chitinophagia</taxon>
        <taxon>Chitinophagales</taxon>
        <taxon>Chitinophagaceae</taxon>
        <taxon>Chitinophaga</taxon>
    </lineage>
</organism>
<keyword evidence="2" id="KW-1185">Reference proteome</keyword>
<gene>
    <name evidence="1" type="ORF">GWR21_02025</name>
</gene>
<proteinExistence type="predicted"/>
<dbReference type="RefSeq" id="WP_162330115.1">
    <property type="nucleotide sequence ID" value="NZ_CP048113.1"/>
</dbReference>
<sequence length="1197" mass="131891">MSEKILVPVKIEALVVDKVTAKDTAFNWKNFYIDYEGLYARLGTELEPGDLKSLNQGGFCEKGIHLHWALPAVLTNGIQKEGSALFPAVPNRWLVIRTHLVNNQPVIKKWLLESDHITPLRSDKSTWAIQNEDGSYSPSHNIGKATVLENWTVEQPRSTTPLTAMAPGNASFAGIYQYCRNVFGLWDDLTGMDATVASFSYLVTGWYSDPAIEPLMNGDALIIDNIRNRWELSGATNNPFPDSILCHGFIHSVNWDPARLYTLPVSGAAVNTGVGMTAIEAKTAQLSRQTGAAEKLLSGYFYDILKDTVDATVLDTQIDSHAYTAYDGGTLWEIKQVEKDASTREEKEAIPVFPDPVTNPGLSAAFKKINTEQQAKDRLTEMKKSYMLEFRALSDKIIMAERDEDTALAASLMTRRNALQQDIDAATTGIAQHHNAVTVQQDIIRQLPAFLPDGDKPALFELSEKKMARYWQPNEPTMLFTGPGVTTSSKYKNPGKTDKLPCRIPPEVIAGMVLNDLSTGDGRTITPGTIALSLKELGSLKNNIPLISQLYQEAILFDPAWTLVWAQQYYKDSPGNNVSIQALATYLRNMLQLSAGVPADKFKAVVLRNNTQIRPDNWTADTLSQLLATRGIQRWQHPWTPLNLIWYARFIPTYSVSNGQWRYKQEDWQWENKQYRYKGAAPDITKSIEYAGKVLLTDMVTSLIQQRLPGHVNAGAHLSQALGSFSDALLMREQPIHIPLLRNLADTDGVLLPDNSVADYLYKEDYYFPDADAVSGGAARFFPLRAGHLRLTRLWITDTFGQVQKIIDTDTSGNVIQKGQLHIAENLNKLNSNFQITLSPKIIQPARLLFRWCAAKPGPMEESTIDPATNPVCGWILPDHLDQSLDVYTAEGVKCGALKMGVINGVIQLQWSNPPGIAADRTPDAAISNTFLLDFVKGLLNFRDNNGQLAGGAALRSLFALCNRTALFLSTSGAEQAPGIAGLMGQPVAVVRASLKLELRGLPAQPQHYAHTITEETKTQPPGLDNIQFPVALGDSRNNKDGLIGYFTDKGKGFSEMHIPFGTPKPASEYFTSGDITLTINSHAAPEGITILMDPRGGVQADSGILPAKLIDLPATYTEGLKHMELDMLIAPFLGAPATPFVPLGAEPDRQWILKQQTAAGWQQTNVDNQMPLQTGSINSQLIQEGFLSLLPATPHQ</sequence>